<dbReference type="Proteomes" id="UP000545037">
    <property type="component" value="Unassembled WGS sequence"/>
</dbReference>
<dbReference type="EC" id="1.15.1.1" evidence="5"/>
<dbReference type="InterPro" id="IPR024134">
    <property type="entry name" value="SOD_Cu/Zn_/chaperone"/>
</dbReference>
<reference evidence="5 6" key="1">
    <citation type="submission" date="2020-08" db="EMBL/GenBank/DDBJ databases">
        <title>Genomic Encyclopedia of Type Strains, Phase IV (KMG-IV): sequencing the most valuable type-strain genomes for metagenomic binning, comparative biology and taxonomic classification.</title>
        <authorList>
            <person name="Goeker M."/>
        </authorList>
    </citation>
    <scope>NUCLEOTIDE SEQUENCE [LARGE SCALE GENOMIC DNA]</scope>
    <source>
        <strain evidence="5 6">DSM 4737</strain>
    </source>
</reference>
<feature type="signal peptide" evidence="3">
    <location>
        <begin position="1"/>
        <end position="19"/>
    </location>
</feature>
<keyword evidence="6" id="KW-1185">Reference proteome</keyword>
<feature type="region of interest" description="Disordered" evidence="2">
    <location>
        <begin position="20"/>
        <end position="39"/>
    </location>
</feature>
<organism evidence="5 6">
    <name type="scientific">Brevundimonas variabilis</name>
    <dbReference type="NCBI Taxonomy" id="74312"/>
    <lineage>
        <taxon>Bacteria</taxon>
        <taxon>Pseudomonadati</taxon>
        <taxon>Pseudomonadota</taxon>
        <taxon>Alphaproteobacteria</taxon>
        <taxon>Caulobacterales</taxon>
        <taxon>Caulobacteraceae</taxon>
        <taxon>Brevundimonas</taxon>
    </lineage>
</organism>
<comment type="similarity">
    <text evidence="1">Belongs to the Cu-Zn superoxide dismutase family.</text>
</comment>
<accession>A0A7W9FEM2</accession>
<proteinExistence type="inferred from homology"/>
<dbReference type="EMBL" id="JACHOR010000003">
    <property type="protein sequence ID" value="MBB5746440.1"/>
    <property type="molecule type" value="Genomic_DNA"/>
</dbReference>
<dbReference type="InterPro" id="IPR001424">
    <property type="entry name" value="SOD_Cu_Zn_dom"/>
</dbReference>
<dbReference type="GO" id="GO:0004784">
    <property type="term" value="F:superoxide dismutase activity"/>
    <property type="evidence" value="ECO:0007669"/>
    <property type="project" value="UniProtKB-EC"/>
</dbReference>
<comment type="caution">
    <text evidence="5">The sequence shown here is derived from an EMBL/GenBank/DDBJ whole genome shotgun (WGS) entry which is preliminary data.</text>
</comment>
<dbReference type="PROSITE" id="PS51257">
    <property type="entry name" value="PROKAR_LIPOPROTEIN"/>
    <property type="match status" value="1"/>
</dbReference>
<evidence type="ECO:0000256" key="2">
    <source>
        <dbReference type="SAM" id="MobiDB-lite"/>
    </source>
</evidence>
<dbReference type="InterPro" id="IPR036423">
    <property type="entry name" value="SOD-like_Cu/Zn_dom_sf"/>
</dbReference>
<name>A0A7W9FEM2_9CAUL</name>
<feature type="domain" description="Superoxide dismutase copper/zinc binding" evidence="4">
    <location>
        <begin position="55"/>
        <end position="184"/>
    </location>
</feature>
<dbReference type="AlphaFoldDB" id="A0A7W9FEM2"/>
<dbReference type="PANTHER" id="PTHR10003">
    <property type="entry name" value="SUPEROXIDE DISMUTASE CU-ZN -RELATED"/>
    <property type="match status" value="1"/>
</dbReference>
<protein>
    <submittedName>
        <fullName evidence="5">Cu-Zn family superoxide dismutase</fullName>
        <ecNumber evidence="5">1.15.1.1</ecNumber>
    </submittedName>
</protein>
<sequence>MRMIPLVAIAALAAGCATAQTPAPNAAPAPASTTAPAPTPVATASLKTASGADAGTVTMFEGPSGFLMRVEGQGWPQGWHGVHLHAVGTCEGPGFTSAGAHVNHSEGARPHGLLNTNGGPDLGDLQNVWAGADGMAKAEVYLANTGQAPDLMDADGLSFLVHANADDHVSQPIGGAGARIACGVFQPAG</sequence>
<feature type="chain" id="PRO_5031562683" evidence="3">
    <location>
        <begin position="20"/>
        <end position="189"/>
    </location>
</feature>
<evidence type="ECO:0000259" key="4">
    <source>
        <dbReference type="Pfam" id="PF00080"/>
    </source>
</evidence>
<gene>
    <name evidence="5" type="ORF">GGR13_002044</name>
</gene>
<dbReference type="GO" id="GO:0005507">
    <property type="term" value="F:copper ion binding"/>
    <property type="evidence" value="ECO:0007669"/>
    <property type="project" value="InterPro"/>
</dbReference>
<evidence type="ECO:0000256" key="1">
    <source>
        <dbReference type="ARBA" id="ARBA00010457"/>
    </source>
</evidence>
<evidence type="ECO:0000313" key="6">
    <source>
        <dbReference type="Proteomes" id="UP000545037"/>
    </source>
</evidence>
<evidence type="ECO:0000256" key="3">
    <source>
        <dbReference type="SAM" id="SignalP"/>
    </source>
</evidence>
<evidence type="ECO:0000313" key="5">
    <source>
        <dbReference type="EMBL" id="MBB5746440.1"/>
    </source>
</evidence>
<dbReference type="SUPFAM" id="SSF49329">
    <property type="entry name" value="Cu,Zn superoxide dismutase-like"/>
    <property type="match status" value="1"/>
</dbReference>
<keyword evidence="3" id="KW-0732">Signal</keyword>
<keyword evidence="5" id="KW-0560">Oxidoreductase</keyword>
<dbReference type="Gene3D" id="2.60.40.200">
    <property type="entry name" value="Superoxide dismutase, copper/zinc binding domain"/>
    <property type="match status" value="1"/>
</dbReference>
<dbReference type="Pfam" id="PF00080">
    <property type="entry name" value="Sod_Cu"/>
    <property type="match status" value="1"/>
</dbReference>